<evidence type="ECO:0000256" key="1">
    <source>
        <dbReference type="ARBA" id="ARBA00005417"/>
    </source>
</evidence>
<dbReference type="PANTHER" id="PTHR43875">
    <property type="entry name" value="MALTODEXTRIN IMPORT ATP-BINDING PROTEIN MSMX"/>
    <property type="match status" value="1"/>
</dbReference>
<keyword evidence="10" id="KW-1185">Reference proteome</keyword>
<comment type="similarity">
    <text evidence="1">Belongs to the ABC transporter superfamily.</text>
</comment>
<keyword evidence="3" id="KW-1003">Cell membrane</keyword>
<dbReference type="PROSITE" id="PS50893">
    <property type="entry name" value="ABC_TRANSPORTER_2"/>
    <property type="match status" value="1"/>
</dbReference>
<dbReference type="Pfam" id="PF17912">
    <property type="entry name" value="OB_MalK"/>
    <property type="match status" value="1"/>
</dbReference>
<dbReference type="InterPro" id="IPR008995">
    <property type="entry name" value="Mo/tungstate-bd_C_term_dom"/>
</dbReference>
<accession>A0A7W9BKW0</accession>
<evidence type="ECO:0000256" key="7">
    <source>
        <dbReference type="ARBA" id="ARBA00023136"/>
    </source>
</evidence>
<dbReference type="EMBL" id="JACIJM010000004">
    <property type="protein sequence ID" value="MBB5722221.1"/>
    <property type="molecule type" value="Genomic_DNA"/>
</dbReference>
<keyword evidence="4" id="KW-0997">Cell inner membrane</keyword>
<dbReference type="Gene3D" id="3.40.50.300">
    <property type="entry name" value="P-loop containing nucleotide triphosphate hydrolases"/>
    <property type="match status" value="1"/>
</dbReference>
<evidence type="ECO:0000256" key="6">
    <source>
        <dbReference type="ARBA" id="ARBA00022840"/>
    </source>
</evidence>
<dbReference type="GO" id="GO:0016887">
    <property type="term" value="F:ATP hydrolysis activity"/>
    <property type="evidence" value="ECO:0007669"/>
    <property type="project" value="InterPro"/>
</dbReference>
<keyword evidence="2" id="KW-0813">Transport</keyword>
<dbReference type="GO" id="GO:1990060">
    <property type="term" value="C:maltose transport complex"/>
    <property type="evidence" value="ECO:0007669"/>
    <property type="project" value="TreeGrafter"/>
</dbReference>
<dbReference type="InterPro" id="IPR003439">
    <property type="entry name" value="ABC_transporter-like_ATP-bd"/>
</dbReference>
<evidence type="ECO:0000256" key="3">
    <source>
        <dbReference type="ARBA" id="ARBA00022475"/>
    </source>
</evidence>
<sequence length="353" mass="38410">MAGVTLHNVIKKYGDVQVIHGIDLEIEDGEFCVFVGPSGCGKSTLLRMVAGLEETTKGSMHIGERDVTRMDPSQRGVAMVFQTYALYPHMTVKDNMGFGLKMNGHPKAEIEAKVAEATRILKLEDYLDRKPAALSGGQRQRVSIGRAIVRGPDVFLFDEPLSNLDAELRVEMRVEIARLHKEIGATMIYVTHDQVEAMTLADKIVVLRKGVIEQVGAPMELYRDPDNKFVAGFIGSPAMNFLDGKVVDGGVAVAGLGMVIPAGLSTAYKGHAVTVGLRPEHLEVDPNGTALRVDMVESLGGVSYAYLVGDTGERIVIEQRGDDRVADGETIGLTVDPSRLYLFDGETEQRIRT</sequence>
<dbReference type="CDD" id="cd03301">
    <property type="entry name" value="ABC_MalK_N"/>
    <property type="match status" value="1"/>
</dbReference>
<dbReference type="SUPFAM" id="SSF50331">
    <property type="entry name" value="MOP-like"/>
    <property type="match status" value="1"/>
</dbReference>
<dbReference type="Gene3D" id="2.40.50.100">
    <property type="match status" value="1"/>
</dbReference>
<dbReference type="InterPro" id="IPR012340">
    <property type="entry name" value="NA-bd_OB-fold"/>
</dbReference>
<gene>
    <name evidence="9" type="ORF">FHS72_001845</name>
</gene>
<evidence type="ECO:0000256" key="5">
    <source>
        <dbReference type="ARBA" id="ARBA00022741"/>
    </source>
</evidence>
<evidence type="ECO:0000313" key="9">
    <source>
        <dbReference type="EMBL" id="MBB5722221.1"/>
    </source>
</evidence>
<protein>
    <submittedName>
        <fullName evidence="9">Lactose/L-arabinose transport system ATP-binding protein</fullName>
    </submittedName>
</protein>
<evidence type="ECO:0000259" key="8">
    <source>
        <dbReference type="PROSITE" id="PS50893"/>
    </source>
</evidence>
<dbReference type="Gene3D" id="2.40.50.140">
    <property type="entry name" value="Nucleic acid-binding proteins"/>
    <property type="match status" value="1"/>
</dbReference>
<dbReference type="Proteomes" id="UP000535415">
    <property type="component" value="Unassembled WGS sequence"/>
</dbReference>
<dbReference type="RefSeq" id="WP_183528262.1">
    <property type="nucleotide sequence ID" value="NZ_JACIJM010000004.1"/>
</dbReference>
<dbReference type="InterPro" id="IPR003593">
    <property type="entry name" value="AAA+_ATPase"/>
</dbReference>
<keyword evidence="7" id="KW-0472">Membrane</keyword>
<evidence type="ECO:0000256" key="2">
    <source>
        <dbReference type="ARBA" id="ARBA00022448"/>
    </source>
</evidence>
<evidence type="ECO:0000313" key="10">
    <source>
        <dbReference type="Proteomes" id="UP000535415"/>
    </source>
</evidence>
<name>A0A7W9BKW0_9RHOB</name>
<reference evidence="9 10" key="1">
    <citation type="submission" date="2020-08" db="EMBL/GenBank/DDBJ databases">
        <title>Genomic Encyclopedia of Type Strains, Phase IV (KMG-IV): sequencing the most valuable type-strain genomes for metagenomic binning, comparative biology and taxonomic classification.</title>
        <authorList>
            <person name="Goeker M."/>
        </authorList>
    </citation>
    <scope>NUCLEOTIDE SEQUENCE [LARGE SCALE GENOMIC DNA]</scope>
    <source>
        <strain evidence="9 10">DSM 101064</strain>
    </source>
</reference>
<proteinExistence type="inferred from homology"/>
<dbReference type="SUPFAM" id="SSF52540">
    <property type="entry name" value="P-loop containing nucleoside triphosphate hydrolases"/>
    <property type="match status" value="1"/>
</dbReference>
<dbReference type="InterPro" id="IPR015855">
    <property type="entry name" value="ABC_transpr_MalK-like"/>
</dbReference>
<dbReference type="InterPro" id="IPR047641">
    <property type="entry name" value="ABC_transpr_MalK/UgpC-like"/>
</dbReference>
<dbReference type="FunFam" id="3.40.50.300:FF:000042">
    <property type="entry name" value="Maltose/maltodextrin ABC transporter, ATP-binding protein"/>
    <property type="match status" value="1"/>
</dbReference>
<dbReference type="Pfam" id="PF00005">
    <property type="entry name" value="ABC_tran"/>
    <property type="match status" value="1"/>
</dbReference>
<dbReference type="AlphaFoldDB" id="A0A7W9BKW0"/>
<organism evidence="9 10">
    <name type="scientific">Yoonia ponticola</name>
    <dbReference type="NCBI Taxonomy" id="1524255"/>
    <lineage>
        <taxon>Bacteria</taxon>
        <taxon>Pseudomonadati</taxon>
        <taxon>Pseudomonadota</taxon>
        <taxon>Alphaproteobacteria</taxon>
        <taxon>Rhodobacterales</taxon>
        <taxon>Paracoccaceae</taxon>
        <taxon>Yoonia</taxon>
    </lineage>
</organism>
<dbReference type="PROSITE" id="PS00211">
    <property type="entry name" value="ABC_TRANSPORTER_1"/>
    <property type="match status" value="1"/>
</dbReference>
<dbReference type="GO" id="GO:0015423">
    <property type="term" value="F:ABC-type maltose transporter activity"/>
    <property type="evidence" value="ECO:0007669"/>
    <property type="project" value="TreeGrafter"/>
</dbReference>
<dbReference type="PANTHER" id="PTHR43875:SF3">
    <property type="entry name" value="MALTOSE_MALTODEXTRIN IMPORT ATP-BINDING PROTEIN MALK"/>
    <property type="match status" value="1"/>
</dbReference>
<comment type="caution">
    <text evidence="9">The sequence shown here is derived from an EMBL/GenBank/DDBJ whole genome shotgun (WGS) entry which is preliminary data.</text>
</comment>
<dbReference type="InterPro" id="IPR017871">
    <property type="entry name" value="ABC_transporter-like_CS"/>
</dbReference>
<dbReference type="InterPro" id="IPR040582">
    <property type="entry name" value="OB_MalK-like"/>
</dbReference>
<keyword evidence="5" id="KW-0547">Nucleotide-binding</keyword>
<feature type="domain" description="ABC transporter" evidence="8">
    <location>
        <begin position="4"/>
        <end position="234"/>
    </location>
</feature>
<evidence type="ECO:0000256" key="4">
    <source>
        <dbReference type="ARBA" id="ARBA00022519"/>
    </source>
</evidence>
<dbReference type="InterPro" id="IPR027417">
    <property type="entry name" value="P-loop_NTPase"/>
</dbReference>
<keyword evidence="6 9" id="KW-0067">ATP-binding</keyword>
<dbReference type="GO" id="GO:0005524">
    <property type="term" value="F:ATP binding"/>
    <property type="evidence" value="ECO:0007669"/>
    <property type="project" value="UniProtKB-KW"/>
</dbReference>
<dbReference type="GO" id="GO:0055052">
    <property type="term" value="C:ATP-binding cassette (ABC) transporter complex, substrate-binding subunit-containing"/>
    <property type="evidence" value="ECO:0007669"/>
    <property type="project" value="TreeGrafter"/>
</dbReference>
<dbReference type="NCBIfam" id="NF008653">
    <property type="entry name" value="PRK11650.1"/>
    <property type="match status" value="1"/>
</dbReference>
<dbReference type="SMART" id="SM00382">
    <property type="entry name" value="AAA"/>
    <property type="match status" value="1"/>
</dbReference>